<sequence>MHASQVKILCLIITHQLNTFELHTELSSELASSISPFGIRTFSHAWLPWRSFWSSVQSVGEQVLFCLVLQHHGELHSERPAFVPPLRRKPHESVQIPSPAWREFNHDESRSEPQCRSFFLSVPLRRERRGKRRKLKTLKHESKAGKSPRASRESWTRAREIRTRVQSFPSSLIE</sequence>
<organism evidence="2 3">
    <name type="scientific">Cirrhinus molitorella</name>
    <name type="common">mud carp</name>
    <dbReference type="NCBI Taxonomy" id="172907"/>
    <lineage>
        <taxon>Eukaryota</taxon>
        <taxon>Metazoa</taxon>
        <taxon>Chordata</taxon>
        <taxon>Craniata</taxon>
        <taxon>Vertebrata</taxon>
        <taxon>Euteleostomi</taxon>
        <taxon>Actinopterygii</taxon>
        <taxon>Neopterygii</taxon>
        <taxon>Teleostei</taxon>
        <taxon>Ostariophysi</taxon>
        <taxon>Cypriniformes</taxon>
        <taxon>Cyprinidae</taxon>
        <taxon>Labeoninae</taxon>
        <taxon>Labeonini</taxon>
        <taxon>Cirrhinus</taxon>
    </lineage>
</organism>
<dbReference type="AlphaFoldDB" id="A0AA88P8Z1"/>
<dbReference type="Proteomes" id="UP001187343">
    <property type="component" value="Unassembled WGS sequence"/>
</dbReference>
<protein>
    <submittedName>
        <fullName evidence="2">Uncharacterized protein</fullName>
    </submittedName>
</protein>
<evidence type="ECO:0000256" key="1">
    <source>
        <dbReference type="SAM" id="MobiDB-lite"/>
    </source>
</evidence>
<evidence type="ECO:0000313" key="2">
    <source>
        <dbReference type="EMBL" id="KAK2872264.1"/>
    </source>
</evidence>
<feature type="region of interest" description="Disordered" evidence="1">
    <location>
        <begin position="129"/>
        <end position="160"/>
    </location>
</feature>
<gene>
    <name evidence="2" type="ORF">Q8A67_022161</name>
</gene>
<reference evidence="2" key="1">
    <citation type="submission" date="2023-08" db="EMBL/GenBank/DDBJ databases">
        <title>Chromosome-level Genome Assembly of mud carp (Cirrhinus molitorella).</title>
        <authorList>
            <person name="Liu H."/>
        </authorList>
    </citation>
    <scope>NUCLEOTIDE SEQUENCE</scope>
    <source>
        <strain evidence="2">Prfri</strain>
        <tissue evidence="2">Muscle</tissue>
    </source>
</reference>
<dbReference type="EMBL" id="JAUYZG010000022">
    <property type="protein sequence ID" value="KAK2872264.1"/>
    <property type="molecule type" value="Genomic_DNA"/>
</dbReference>
<feature type="compositionally biased region" description="Basic and acidic residues" evidence="1">
    <location>
        <begin position="138"/>
        <end position="160"/>
    </location>
</feature>
<accession>A0AA88P8Z1</accession>
<evidence type="ECO:0000313" key="3">
    <source>
        <dbReference type="Proteomes" id="UP001187343"/>
    </source>
</evidence>
<proteinExistence type="predicted"/>
<name>A0AA88P8Z1_9TELE</name>
<comment type="caution">
    <text evidence="2">The sequence shown here is derived from an EMBL/GenBank/DDBJ whole genome shotgun (WGS) entry which is preliminary data.</text>
</comment>
<keyword evidence="3" id="KW-1185">Reference proteome</keyword>